<feature type="chain" id="PRO_5044490257" description="Lipoprotein" evidence="1">
    <location>
        <begin position="19"/>
        <end position="187"/>
    </location>
</feature>
<evidence type="ECO:0000313" key="2">
    <source>
        <dbReference type="EMBL" id="PWJ74000.1"/>
    </source>
</evidence>
<comment type="caution">
    <text evidence="2">The sequence shown here is derived from an EMBL/GenBank/DDBJ whole genome shotgun (WGS) entry which is preliminary data.</text>
</comment>
<evidence type="ECO:0008006" key="4">
    <source>
        <dbReference type="Google" id="ProtNLM"/>
    </source>
</evidence>
<evidence type="ECO:0000313" key="3">
    <source>
        <dbReference type="Proteomes" id="UP000245412"/>
    </source>
</evidence>
<dbReference type="AlphaFoldDB" id="A0AB73T1B4"/>
<protein>
    <recommendedName>
        <fullName evidence="4">Lipoprotein</fullName>
    </recommendedName>
</protein>
<gene>
    <name evidence="2" type="ORF">C7383_11036</name>
</gene>
<accession>A0AB73T1B4</accession>
<dbReference type="RefSeq" id="WP_109747346.1">
    <property type="nucleotide sequence ID" value="NZ_JANKBI010000009.1"/>
</dbReference>
<dbReference type="EMBL" id="QGGY01000010">
    <property type="protein sequence ID" value="PWJ74000.1"/>
    <property type="molecule type" value="Genomic_DNA"/>
</dbReference>
<evidence type="ECO:0000256" key="1">
    <source>
        <dbReference type="SAM" id="SignalP"/>
    </source>
</evidence>
<proteinExistence type="predicted"/>
<reference evidence="2 3" key="1">
    <citation type="submission" date="2018-05" db="EMBL/GenBank/DDBJ databases">
        <authorList>
            <person name="Goeker M."/>
            <person name="Huntemann M."/>
            <person name="Clum A."/>
            <person name="Pillay M."/>
            <person name="Palaniappan K."/>
            <person name="Varghese N."/>
            <person name="Mikhailova N."/>
            <person name="Stamatis D."/>
            <person name="Reddy T."/>
            <person name="Daum C."/>
            <person name="Shapiro N."/>
            <person name="Ivanova N."/>
            <person name="Kyrpides N."/>
            <person name="Woyke T."/>
        </authorList>
    </citation>
    <scope>NUCLEOTIDE SEQUENCE [LARGE SCALE GENOMIC DNA]</scope>
    <source>
        <strain evidence="2 3">DSM 26524</strain>
    </source>
</reference>
<name>A0AB73T1B4_9FIRM</name>
<organism evidence="2 3">
    <name type="scientific">Murimonas intestini</name>
    <dbReference type="NCBI Taxonomy" id="1337051"/>
    <lineage>
        <taxon>Bacteria</taxon>
        <taxon>Bacillati</taxon>
        <taxon>Bacillota</taxon>
        <taxon>Clostridia</taxon>
        <taxon>Lachnospirales</taxon>
        <taxon>Lachnospiraceae</taxon>
        <taxon>Murimonas</taxon>
    </lineage>
</organism>
<keyword evidence="3" id="KW-1185">Reference proteome</keyword>
<sequence>MRKTVLLLAAVLTAAVLGGCNGSEGKEQKADTEQKTEAVMHETSGAAEVIGDVPLAEAEKTEAGQTEANIPSQNDTQAVQETEMLTEKMTLTEAGVPEADWNGTYVKEGESLTMEAVDATSFEFQFGTSGINGVARISENPNSATYEGDDHYMVQFVLSDGQVDVTVLTQDSQSESSPINGLYELKK</sequence>
<keyword evidence="1" id="KW-0732">Signal</keyword>
<dbReference type="Proteomes" id="UP000245412">
    <property type="component" value="Unassembled WGS sequence"/>
</dbReference>
<dbReference type="PROSITE" id="PS51257">
    <property type="entry name" value="PROKAR_LIPOPROTEIN"/>
    <property type="match status" value="1"/>
</dbReference>
<feature type="signal peptide" evidence="1">
    <location>
        <begin position="1"/>
        <end position="18"/>
    </location>
</feature>